<keyword evidence="3" id="KW-1185">Reference proteome</keyword>
<evidence type="ECO:0000313" key="2">
    <source>
        <dbReference type="EMBL" id="MBB4716917.1"/>
    </source>
</evidence>
<proteinExistence type="predicted"/>
<comment type="caution">
    <text evidence="2">The sequence shown here is derived from an EMBL/GenBank/DDBJ whole genome shotgun (WGS) entry which is preliminary data.</text>
</comment>
<dbReference type="AlphaFoldDB" id="A0A7W7DUE3"/>
<sequence>MAHSMGGNIVHDVLSFHRPKVHIDLLVTVGTQVGLFEELKLFAASDPGVPSPQVTKVLALRNVALDHWALPLTGEGLGLLYEDVIRHPEPSRHIEARVMPLVAAAHSSTLLTYTAPEPGDPRVSVRRPDRSPRGPVRTFRLGPLNDSGVRLTLERTPTVEQPWQTQLQVAAAASEASRRTVYHLSVRCGPRREDRDLMWELARLVMDAGVHDGELRFTAPDHVVVPLTGVPGAARDRLMRIVEEWWFGARRVGTLTLTTPSGGVLLDYDSADAPDPRALPELLRADED</sequence>
<dbReference type="RefSeq" id="WP_184914238.1">
    <property type="nucleotide sequence ID" value="NZ_JACHMS010000001.1"/>
</dbReference>
<protein>
    <submittedName>
        <fullName evidence="2">Uncharacterized protein</fullName>
    </submittedName>
</protein>
<name>A0A7W7DUE3_9ACTN</name>
<reference evidence="2 3" key="1">
    <citation type="submission" date="2020-08" db="EMBL/GenBank/DDBJ databases">
        <title>Sequencing the genomes of 1000 actinobacteria strains.</title>
        <authorList>
            <person name="Klenk H.-P."/>
        </authorList>
    </citation>
    <scope>NUCLEOTIDE SEQUENCE [LARGE SCALE GENOMIC DNA]</scope>
    <source>
        <strain evidence="2 3">DSM 40483</strain>
    </source>
</reference>
<gene>
    <name evidence="2" type="ORF">BJ965_006799</name>
</gene>
<feature type="region of interest" description="Disordered" evidence="1">
    <location>
        <begin position="114"/>
        <end position="136"/>
    </location>
</feature>
<evidence type="ECO:0000256" key="1">
    <source>
        <dbReference type="SAM" id="MobiDB-lite"/>
    </source>
</evidence>
<accession>A0A7W7DUE3</accession>
<dbReference type="GeneID" id="95798758"/>
<dbReference type="Proteomes" id="UP000565089">
    <property type="component" value="Unassembled WGS sequence"/>
</dbReference>
<dbReference type="EMBL" id="JACHMS010000001">
    <property type="protein sequence ID" value="MBB4716917.1"/>
    <property type="molecule type" value="Genomic_DNA"/>
</dbReference>
<organism evidence="2 3">
    <name type="scientific">Streptomyces luteogriseus</name>
    <dbReference type="NCBI Taxonomy" id="68233"/>
    <lineage>
        <taxon>Bacteria</taxon>
        <taxon>Bacillati</taxon>
        <taxon>Actinomycetota</taxon>
        <taxon>Actinomycetes</taxon>
        <taxon>Kitasatosporales</taxon>
        <taxon>Streptomycetaceae</taxon>
        <taxon>Streptomyces</taxon>
    </lineage>
</organism>
<evidence type="ECO:0000313" key="3">
    <source>
        <dbReference type="Proteomes" id="UP000565089"/>
    </source>
</evidence>